<feature type="region of interest" description="Disordered" evidence="1">
    <location>
        <begin position="326"/>
        <end position="377"/>
    </location>
</feature>
<evidence type="ECO:0000256" key="1">
    <source>
        <dbReference type="SAM" id="MobiDB-lite"/>
    </source>
</evidence>
<sequence>MSSTTDQEPRSLRALFGDAETKRQALESSYNSNSEEYQDSLASAIATYNECSKVASQVSLFSPNESLEDVSSGDLHRLTSFSDQPHRYFLIDFYIAELAQRIKATSPDFRKSNLQKARHFYAKFLKLLDSYDLLSKSDAQLFEKYTDAPDSFSTASTTDAAARRDTKIARFRAEKDMKTKLEHLRANPSALQNDDAALRDLHLTNIAFNVHTAFAALESIAQEMQILALAPPAPAPTGASPDAIAAEQDARQRVRGGVGYSERLDAPLSSLTARNGPLLSSDGKPMRPFTLLDNRQQVAAGVFRPDHSLPTMTIDEYLDEERRRGGIIEGGGEQSGMRPEPNEDDLDKADEETMKARAWDEFTEENPKGAGNTMNRG</sequence>
<dbReference type="RefSeq" id="XP_066656017.1">
    <property type="nucleotide sequence ID" value="XM_066797083.1"/>
</dbReference>
<gene>
    <name evidence="2" type="ORF">J3D65DRAFT_552511</name>
</gene>
<dbReference type="PANTHER" id="PTHR10933:SF9">
    <property type="entry name" value="IMMUNOGLOBULIN-BINDING PROTEIN 1"/>
    <property type="match status" value="1"/>
</dbReference>
<dbReference type="Proteomes" id="UP001360953">
    <property type="component" value="Unassembled WGS sequence"/>
</dbReference>
<protein>
    <submittedName>
        <fullName evidence="2">TAP42-like protein</fullName>
    </submittedName>
</protein>
<comment type="caution">
    <text evidence="2">The sequence shown here is derived from an EMBL/GenBank/DDBJ whole genome shotgun (WGS) entry which is preliminary data.</text>
</comment>
<dbReference type="Pfam" id="PF04177">
    <property type="entry name" value="TAP42"/>
    <property type="match status" value="1"/>
</dbReference>
<proteinExistence type="predicted"/>
<dbReference type="GeneID" id="92029989"/>
<dbReference type="Gene3D" id="1.25.40.540">
    <property type="entry name" value="TAP42-like family"/>
    <property type="match status" value="1"/>
</dbReference>
<organism evidence="2 3">
    <name type="scientific">Phyllosticta citribraziliensis</name>
    <dbReference type="NCBI Taxonomy" id="989973"/>
    <lineage>
        <taxon>Eukaryota</taxon>
        <taxon>Fungi</taxon>
        <taxon>Dikarya</taxon>
        <taxon>Ascomycota</taxon>
        <taxon>Pezizomycotina</taxon>
        <taxon>Dothideomycetes</taxon>
        <taxon>Dothideomycetes incertae sedis</taxon>
        <taxon>Botryosphaeriales</taxon>
        <taxon>Phyllostictaceae</taxon>
        <taxon>Phyllosticta</taxon>
    </lineage>
</organism>
<dbReference type="InterPro" id="IPR038511">
    <property type="entry name" value="TAP42/TAP46-like_sf"/>
</dbReference>
<feature type="compositionally biased region" description="Basic and acidic residues" evidence="1">
    <location>
        <begin position="351"/>
        <end position="360"/>
    </location>
</feature>
<accession>A0ABR1LT26</accession>
<dbReference type="PANTHER" id="PTHR10933">
    <property type="entry name" value="IMMUNOGLOBULIN-BINDING PROTEIN 1"/>
    <property type="match status" value="1"/>
</dbReference>
<keyword evidence="3" id="KW-1185">Reference proteome</keyword>
<dbReference type="EMBL" id="JBBPEH010000005">
    <property type="protein sequence ID" value="KAK7538330.1"/>
    <property type="molecule type" value="Genomic_DNA"/>
</dbReference>
<name>A0ABR1LT26_9PEZI</name>
<reference evidence="2 3" key="1">
    <citation type="submission" date="2024-04" db="EMBL/GenBank/DDBJ databases">
        <title>Phyllosticta paracitricarpa is synonymous to the EU quarantine fungus P. citricarpa based on phylogenomic analyses.</title>
        <authorList>
            <consortium name="Lawrence Berkeley National Laboratory"/>
            <person name="Van ingen-buijs V.A."/>
            <person name="Van westerhoven A.C."/>
            <person name="Haridas S."/>
            <person name="Skiadas P."/>
            <person name="Martin F."/>
            <person name="Groenewald J.Z."/>
            <person name="Crous P.W."/>
            <person name="Seidl M.F."/>
        </authorList>
    </citation>
    <scope>NUCLEOTIDE SEQUENCE [LARGE SCALE GENOMIC DNA]</scope>
    <source>
        <strain evidence="2 3">CPC 17464</strain>
    </source>
</reference>
<evidence type="ECO:0000313" key="3">
    <source>
        <dbReference type="Proteomes" id="UP001360953"/>
    </source>
</evidence>
<evidence type="ECO:0000313" key="2">
    <source>
        <dbReference type="EMBL" id="KAK7538330.1"/>
    </source>
</evidence>
<dbReference type="InterPro" id="IPR007304">
    <property type="entry name" value="TAP46-like"/>
</dbReference>